<evidence type="ECO:0000313" key="4">
    <source>
        <dbReference type="EMBL" id="OEU19508.1"/>
    </source>
</evidence>
<feature type="compositionally biased region" description="Polar residues" evidence="1">
    <location>
        <begin position="1"/>
        <end position="20"/>
    </location>
</feature>
<dbReference type="KEGG" id="fcy:FRACYDRAFT_260021"/>
<evidence type="ECO:0000256" key="2">
    <source>
        <dbReference type="SAM" id="Phobius"/>
    </source>
</evidence>
<organism evidence="4 5">
    <name type="scientific">Fragilariopsis cylindrus CCMP1102</name>
    <dbReference type="NCBI Taxonomy" id="635003"/>
    <lineage>
        <taxon>Eukaryota</taxon>
        <taxon>Sar</taxon>
        <taxon>Stramenopiles</taxon>
        <taxon>Ochrophyta</taxon>
        <taxon>Bacillariophyta</taxon>
        <taxon>Bacillariophyceae</taxon>
        <taxon>Bacillariophycidae</taxon>
        <taxon>Bacillariales</taxon>
        <taxon>Bacillariaceae</taxon>
        <taxon>Fragilariopsis</taxon>
    </lineage>
</organism>
<gene>
    <name evidence="4" type="ORF">FRACYDRAFT_260021</name>
</gene>
<accession>A0A1E7FMV7</accession>
<evidence type="ECO:0000256" key="1">
    <source>
        <dbReference type="SAM" id="MobiDB-lite"/>
    </source>
</evidence>
<dbReference type="OrthoDB" id="199922at2759"/>
<keyword evidence="2" id="KW-0472">Membrane</keyword>
<dbReference type="PANTHER" id="PTHR34051">
    <property type="entry name" value="PROTEIN LOW PSII ACCUMULATION 3, CHLOROPLASTIC"/>
    <property type="match status" value="1"/>
</dbReference>
<evidence type="ECO:0000259" key="3">
    <source>
        <dbReference type="Pfam" id="PF09353"/>
    </source>
</evidence>
<feature type="compositionally biased region" description="Low complexity" evidence="1">
    <location>
        <begin position="239"/>
        <end position="260"/>
    </location>
</feature>
<dbReference type="InterPro" id="IPR018962">
    <property type="entry name" value="DUF1995"/>
</dbReference>
<keyword evidence="2" id="KW-0812">Transmembrane</keyword>
<feature type="domain" description="DUF1995" evidence="3">
    <location>
        <begin position="105"/>
        <end position="426"/>
    </location>
</feature>
<dbReference type="Proteomes" id="UP000095751">
    <property type="component" value="Unassembled WGS sequence"/>
</dbReference>
<keyword evidence="2" id="KW-1133">Transmembrane helix</keyword>
<sequence length="494" mass="55008">MILSPSSSHNRQLQRQRQLASTSSSGGSSLVIMLLTILSLINISPSLSFLLQHPSSYYRSSLILSSTTSTSTSNLTPLPKDISPFDKSASIGCDVQGELRKLATIAVQRALLDDDDTTSNKRRPTLLELEFPPLLGGSKSKTQFDDFDNVQELEANRDWCVEWLPTLAQSFNTQLFNKEKEEDDEIEEDEEVNEKKVWFILPDTKEVELCKEDWKGQRYRNSALFTSIEAVTEYYFSSSTSTSNNSNNSNNNKDNNNNNDGYSKPWGSTIANFANQLVKGNNKDDSNKDGKDDDSPSLIPSSGLLGDENSLDTLTSKEAQAALHLVCQPGNGGPVEDWINVKKFHEKCTNDNIDNVDVVVPTIIVNGALDKVRDGYYASFIFPKLAKTFDFYKSFEPILYLKPITDKGLYGWIFKVYNEPYQIYLQRPITTTSAPKSIDSKAYNNDGTTTTTPTTTSLTVEDILALVSDTKPTYQECIQALLKCNANANDNATK</sequence>
<evidence type="ECO:0000313" key="5">
    <source>
        <dbReference type="Proteomes" id="UP000095751"/>
    </source>
</evidence>
<feature type="region of interest" description="Disordered" evidence="1">
    <location>
        <begin position="239"/>
        <end position="266"/>
    </location>
</feature>
<protein>
    <recommendedName>
        <fullName evidence="3">DUF1995 domain-containing protein</fullName>
    </recommendedName>
</protein>
<dbReference type="Pfam" id="PF09353">
    <property type="entry name" value="DUF1995"/>
    <property type="match status" value="1"/>
</dbReference>
<proteinExistence type="predicted"/>
<name>A0A1E7FMV7_9STRA</name>
<feature type="compositionally biased region" description="Basic and acidic residues" evidence="1">
    <location>
        <begin position="281"/>
        <end position="294"/>
    </location>
</feature>
<reference evidence="4 5" key="1">
    <citation type="submission" date="2016-09" db="EMBL/GenBank/DDBJ databases">
        <title>Extensive genetic diversity and differential bi-allelic expression allows diatom success in the polar Southern Ocean.</title>
        <authorList>
            <consortium name="DOE Joint Genome Institute"/>
            <person name="Mock T."/>
            <person name="Otillar R.P."/>
            <person name="Strauss J."/>
            <person name="Dupont C."/>
            <person name="Frickenhaus S."/>
            <person name="Maumus F."/>
            <person name="Mcmullan M."/>
            <person name="Sanges R."/>
            <person name="Schmutz J."/>
            <person name="Toseland A."/>
            <person name="Valas R."/>
            <person name="Veluchamy A."/>
            <person name="Ward B.J."/>
            <person name="Allen A."/>
            <person name="Barry K."/>
            <person name="Falciatore A."/>
            <person name="Ferrante M."/>
            <person name="Fortunato A.E."/>
            <person name="Gloeckner G."/>
            <person name="Gruber A."/>
            <person name="Hipkin R."/>
            <person name="Janech M."/>
            <person name="Kroth P."/>
            <person name="Leese F."/>
            <person name="Lindquist E."/>
            <person name="Lyon B.R."/>
            <person name="Martin J."/>
            <person name="Mayer C."/>
            <person name="Parker M."/>
            <person name="Quesneville H."/>
            <person name="Raymond J."/>
            <person name="Uhlig C."/>
            <person name="Valentin K.U."/>
            <person name="Worden A.Z."/>
            <person name="Armbrust E.V."/>
            <person name="Bowler C."/>
            <person name="Green B."/>
            <person name="Moulton V."/>
            <person name="Van Oosterhout C."/>
            <person name="Grigoriev I."/>
        </authorList>
    </citation>
    <scope>NUCLEOTIDE SEQUENCE [LARGE SCALE GENOMIC DNA]</scope>
    <source>
        <strain evidence="4 5">CCMP1102</strain>
    </source>
</reference>
<feature type="transmembrane region" description="Helical" evidence="2">
    <location>
        <begin position="30"/>
        <end position="51"/>
    </location>
</feature>
<dbReference type="PANTHER" id="PTHR34051:SF2">
    <property type="entry name" value="PROTEIN LPA3"/>
    <property type="match status" value="1"/>
</dbReference>
<keyword evidence="5" id="KW-1185">Reference proteome</keyword>
<dbReference type="InParanoid" id="A0A1E7FMV7"/>
<dbReference type="AlphaFoldDB" id="A0A1E7FMV7"/>
<feature type="region of interest" description="Disordered" evidence="1">
    <location>
        <begin position="1"/>
        <end position="24"/>
    </location>
</feature>
<dbReference type="InterPro" id="IPR044687">
    <property type="entry name" value="LPA3"/>
</dbReference>
<dbReference type="EMBL" id="KV784355">
    <property type="protein sequence ID" value="OEU19508.1"/>
    <property type="molecule type" value="Genomic_DNA"/>
</dbReference>
<feature type="region of interest" description="Disordered" evidence="1">
    <location>
        <begin position="279"/>
        <end position="304"/>
    </location>
</feature>